<dbReference type="GO" id="GO:0005829">
    <property type="term" value="C:cytosol"/>
    <property type="evidence" value="ECO:0007669"/>
    <property type="project" value="TreeGrafter"/>
</dbReference>
<dbReference type="SUPFAM" id="SSF102405">
    <property type="entry name" value="MCP/YpsA-like"/>
    <property type="match status" value="1"/>
</dbReference>
<dbReference type="EC" id="3.2.2.n1" evidence="3"/>
<dbReference type="Proteomes" id="UP000031656">
    <property type="component" value="Chromosome"/>
</dbReference>
<dbReference type="EMBL" id="CP004373">
    <property type="protein sequence ID" value="AHK70841.1"/>
    <property type="molecule type" value="Genomic_DNA"/>
</dbReference>
<evidence type="ECO:0000256" key="1">
    <source>
        <dbReference type="ARBA" id="ARBA00000274"/>
    </source>
</evidence>
<keyword evidence="3" id="KW-0378">Hydrolase</keyword>
<dbReference type="HOGENOM" id="CLU_058336_4_2_5"/>
<dbReference type="PANTHER" id="PTHR31223:SF70">
    <property type="entry name" value="LOG FAMILY PROTEIN YJL055W"/>
    <property type="match status" value="1"/>
</dbReference>
<dbReference type="PANTHER" id="PTHR31223">
    <property type="entry name" value="LOG FAMILY PROTEIN YJL055W"/>
    <property type="match status" value="1"/>
</dbReference>
<evidence type="ECO:0000256" key="3">
    <source>
        <dbReference type="RuleBase" id="RU363015"/>
    </source>
</evidence>
<accession>A0A067Z1M4</accession>
<gene>
    <name evidence="4" type="ORF">GLS_c09310</name>
</gene>
<dbReference type="Gene3D" id="3.40.50.450">
    <property type="match status" value="1"/>
</dbReference>
<evidence type="ECO:0000313" key="5">
    <source>
        <dbReference type="Proteomes" id="UP000031656"/>
    </source>
</evidence>
<comment type="similarity">
    <text evidence="2 3">Belongs to the LOG family.</text>
</comment>
<dbReference type="AlphaFoldDB" id="A0A067Z1M4"/>
<dbReference type="InterPro" id="IPR031100">
    <property type="entry name" value="LOG_fam"/>
</dbReference>
<evidence type="ECO:0000256" key="2">
    <source>
        <dbReference type="ARBA" id="ARBA00006763"/>
    </source>
</evidence>
<dbReference type="GO" id="GO:0008714">
    <property type="term" value="F:AMP nucleosidase activity"/>
    <property type="evidence" value="ECO:0007669"/>
    <property type="project" value="UniProtKB-EC"/>
</dbReference>
<name>A0A067Z1M4_GLUOY</name>
<organism evidence="4 5">
    <name type="scientific">Gluconobacter oxydans DSM 3504</name>
    <dbReference type="NCBI Taxonomy" id="1288313"/>
    <lineage>
        <taxon>Bacteria</taxon>
        <taxon>Pseudomonadati</taxon>
        <taxon>Pseudomonadota</taxon>
        <taxon>Alphaproteobacteria</taxon>
        <taxon>Acetobacterales</taxon>
        <taxon>Acetobacteraceae</taxon>
        <taxon>Gluconobacter</taxon>
    </lineage>
</organism>
<dbReference type="Pfam" id="PF03641">
    <property type="entry name" value="Lysine_decarbox"/>
    <property type="match status" value="1"/>
</dbReference>
<dbReference type="InterPro" id="IPR005269">
    <property type="entry name" value="LOG"/>
</dbReference>
<proteinExistence type="inferred from homology"/>
<dbReference type="KEGG" id="goy:GLS_c09310"/>
<reference evidence="4 5" key="1">
    <citation type="journal article" date="2015" name="Appl. Microbiol. Biotechnol.">
        <title>The consequence of an additional NADH dehydrogenase paralog on the growth of Gluconobacter oxydans DSM3504.</title>
        <authorList>
            <person name="Kostner D."/>
            <person name="Luchterhand B."/>
            <person name="Junker A."/>
            <person name="Volland S."/>
            <person name="Daniel R."/>
            <person name="Buchs J."/>
            <person name="Liebl W."/>
            <person name="Ehrenreich A."/>
        </authorList>
    </citation>
    <scope>NUCLEOTIDE SEQUENCE [LARGE SCALE GENOMIC DNA]</scope>
    <source>
        <strain evidence="4">DSM 3504</strain>
    </source>
</reference>
<sequence length="196" mass="21078">MTDLRFNIHGPDMTIRSCAVFCGSRFGNSPVYAEGAKEIGTALARHGITLVYGGGHVGLMGTVADAALQAGGKVIGVIPEFLHAREVMHKGVTQLEVTPDMHTRKARMFELSDAYAIIPGGLGTFDELMEIMTWKQLGLHQEPIYIVNIGGWATSLVNTLNDAVDQGFADPSARKLFTVVEDVPELMSHLSVSVPA</sequence>
<dbReference type="NCBIfam" id="TIGR00730">
    <property type="entry name" value="Rossman fold protein, TIGR00730 family"/>
    <property type="match status" value="1"/>
</dbReference>
<dbReference type="GO" id="GO:0009691">
    <property type="term" value="P:cytokinin biosynthetic process"/>
    <property type="evidence" value="ECO:0007669"/>
    <property type="project" value="UniProtKB-UniRule"/>
</dbReference>
<comment type="catalytic activity">
    <reaction evidence="1">
        <text>AMP + H2O = D-ribose 5-phosphate + adenine</text>
        <dbReference type="Rhea" id="RHEA:20129"/>
        <dbReference type="ChEBI" id="CHEBI:15377"/>
        <dbReference type="ChEBI" id="CHEBI:16708"/>
        <dbReference type="ChEBI" id="CHEBI:78346"/>
        <dbReference type="ChEBI" id="CHEBI:456215"/>
        <dbReference type="EC" id="3.2.2.4"/>
    </reaction>
</comment>
<evidence type="ECO:0000313" key="4">
    <source>
        <dbReference type="EMBL" id="AHK70841.1"/>
    </source>
</evidence>
<keyword evidence="3" id="KW-0203">Cytokinin biosynthesis</keyword>
<protein>
    <recommendedName>
        <fullName evidence="3">Cytokinin riboside 5'-monophosphate phosphoribohydrolase</fullName>
        <ecNumber evidence="3">3.2.2.n1</ecNumber>
    </recommendedName>
</protein>